<dbReference type="SUPFAM" id="SSF52141">
    <property type="entry name" value="Uracil-DNA glycosylase-like"/>
    <property type="match status" value="1"/>
</dbReference>
<dbReference type="OrthoDB" id="10031947at2759"/>
<evidence type="ECO:0000256" key="4">
    <source>
        <dbReference type="ARBA" id="ARBA00023204"/>
    </source>
</evidence>
<organism evidence="6 7">
    <name type="scientific">Orchesella cincta</name>
    <name type="common">Springtail</name>
    <name type="synonym">Podura cincta</name>
    <dbReference type="NCBI Taxonomy" id="48709"/>
    <lineage>
        <taxon>Eukaryota</taxon>
        <taxon>Metazoa</taxon>
        <taxon>Ecdysozoa</taxon>
        <taxon>Arthropoda</taxon>
        <taxon>Hexapoda</taxon>
        <taxon>Collembola</taxon>
        <taxon>Entomobryomorpha</taxon>
        <taxon>Entomobryoidea</taxon>
        <taxon>Orchesellidae</taxon>
        <taxon>Orchesellinae</taxon>
        <taxon>Orchesella</taxon>
    </lineage>
</organism>
<dbReference type="GO" id="GO:0004844">
    <property type="term" value="F:uracil DNA N-glycosylase activity"/>
    <property type="evidence" value="ECO:0007669"/>
    <property type="project" value="InterPro"/>
</dbReference>
<comment type="caution">
    <text evidence="6">The sequence shown here is derived from an EMBL/GenBank/DDBJ whole genome shotgun (WGS) entry which is preliminary data.</text>
</comment>
<evidence type="ECO:0000313" key="6">
    <source>
        <dbReference type="EMBL" id="ODM96409.1"/>
    </source>
</evidence>
<name>A0A1D2MTF8_ORCCI</name>
<dbReference type="InterPro" id="IPR002043">
    <property type="entry name" value="UDG_fam1"/>
</dbReference>
<accession>A0A1D2MTF8</accession>
<dbReference type="Gene3D" id="3.40.470.10">
    <property type="entry name" value="Uracil-DNA glycosylase-like domain"/>
    <property type="match status" value="1"/>
</dbReference>
<reference evidence="6 7" key="1">
    <citation type="journal article" date="2016" name="Genome Biol. Evol.">
        <title>Gene Family Evolution Reflects Adaptation to Soil Environmental Stressors in the Genome of the Collembolan Orchesella cincta.</title>
        <authorList>
            <person name="Faddeeva-Vakhrusheva A."/>
            <person name="Derks M.F."/>
            <person name="Anvar S.Y."/>
            <person name="Agamennone V."/>
            <person name="Suring W."/>
            <person name="Smit S."/>
            <person name="van Straalen N.M."/>
            <person name="Roelofs D."/>
        </authorList>
    </citation>
    <scope>NUCLEOTIDE SEQUENCE [LARGE SCALE GENOMIC DNA]</scope>
    <source>
        <tissue evidence="6">Mixed pool</tissue>
    </source>
</reference>
<keyword evidence="3" id="KW-0378">Hydrolase</keyword>
<protein>
    <submittedName>
        <fullName evidence="6">Uracil-DNA glycosylase</fullName>
    </submittedName>
</protein>
<gene>
    <name evidence="6" type="ORF">Ocin01_10268</name>
</gene>
<comment type="similarity">
    <text evidence="1">Belongs to the uracil-DNA glycosylase (UDG) superfamily. UNG family.</text>
</comment>
<feature type="domain" description="Uracil-DNA glycosylase-like" evidence="5">
    <location>
        <begin position="130"/>
        <end position="276"/>
    </location>
</feature>
<dbReference type="AlphaFoldDB" id="A0A1D2MTF8"/>
<dbReference type="GO" id="GO:0005634">
    <property type="term" value="C:nucleus"/>
    <property type="evidence" value="ECO:0007669"/>
    <property type="project" value="TreeGrafter"/>
</dbReference>
<keyword evidence="2" id="KW-0227">DNA damage</keyword>
<keyword evidence="7" id="KW-1185">Reference proteome</keyword>
<sequence length="380" mass="44088">MVHLFFQRVANNPNLADLYAARTPVKLKFSSVFPILFPKHGTFEESVASWLDAISDQFRFYSYESKVSKFIVSEVATMFYELKIHPENVKNIPVFQFWVFLVWTYWKLVREDYMRNDNIFGFMRGFPINQTFVVILGYDPAKNCPSSGYAFHESPCPSTWALLEFMHHEMGIICDHFKNLAWRLTRSELDGAKRNCNMQGWISQGVLLLNSVLTYFENGPIAESWQVFTDFVLSYLSNNLTNVVFILLGGNAAGKKHLINKRNHHVMELYHPGFYSFPPMQPLQRRLDWNFMLPFINANFFLYQTFGEVALVDWVSIGWYKRGKQYRVKSFKLFFDFVIKCYHAGSGGWGQVRNGLKVSLDANGRLVLVADLSSPPYLPS</sequence>
<dbReference type="EMBL" id="LJIJ01000541">
    <property type="protein sequence ID" value="ODM96409.1"/>
    <property type="molecule type" value="Genomic_DNA"/>
</dbReference>
<dbReference type="STRING" id="48709.A0A1D2MTF8"/>
<dbReference type="GO" id="GO:0097510">
    <property type="term" value="P:base-excision repair, AP site formation via deaminated base removal"/>
    <property type="evidence" value="ECO:0007669"/>
    <property type="project" value="TreeGrafter"/>
</dbReference>
<dbReference type="PANTHER" id="PTHR11264">
    <property type="entry name" value="URACIL-DNA GLYCOSYLASE"/>
    <property type="match status" value="1"/>
</dbReference>
<evidence type="ECO:0000259" key="5">
    <source>
        <dbReference type="Pfam" id="PF03167"/>
    </source>
</evidence>
<dbReference type="Proteomes" id="UP000094527">
    <property type="component" value="Unassembled WGS sequence"/>
</dbReference>
<dbReference type="InterPro" id="IPR005122">
    <property type="entry name" value="Uracil-DNA_glycosylase-like"/>
</dbReference>
<keyword evidence="4" id="KW-0234">DNA repair</keyword>
<dbReference type="PANTHER" id="PTHR11264:SF0">
    <property type="entry name" value="URACIL-DNA GLYCOSYLASE"/>
    <property type="match status" value="1"/>
</dbReference>
<dbReference type="Pfam" id="PF03167">
    <property type="entry name" value="UDG"/>
    <property type="match status" value="1"/>
</dbReference>
<proteinExistence type="inferred from homology"/>
<evidence type="ECO:0000256" key="1">
    <source>
        <dbReference type="ARBA" id="ARBA00008184"/>
    </source>
</evidence>
<evidence type="ECO:0000313" key="7">
    <source>
        <dbReference type="Proteomes" id="UP000094527"/>
    </source>
</evidence>
<evidence type="ECO:0000256" key="2">
    <source>
        <dbReference type="ARBA" id="ARBA00022763"/>
    </source>
</evidence>
<dbReference type="GO" id="GO:0005739">
    <property type="term" value="C:mitochondrion"/>
    <property type="evidence" value="ECO:0007669"/>
    <property type="project" value="TreeGrafter"/>
</dbReference>
<dbReference type="InterPro" id="IPR036895">
    <property type="entry name" value="Uracil-DNA_glycosylase-like_sf"/>
</dbReference>
<evidence type="ECO:0000256" key="3">
    <source>
        <dbReference type="ARBA" id="ARBA00022801"/>
    </source>
</evidence>